<reference evidence="4" key="1">
    <citation type="submission" date="2024-05" db="EMBL/GenBank/DDBJ databases">
        <authorList>
            <person name="Kim S."/>
            <person name="Heo J."/>
            <person name="Choi H."/>
            <person name="Choi Y."/>
            <person name="Kwon S.-W."/>
            <person name="Kim Y."/>
        </authorList>
    </citation>
    <scope>NUCLEOTIDE SEQUENCE</scope>
    <source>
        <strain evidence="4">KACC 23698</strain>
    </source>
</reference>
<sequence>MITDGRPIPCALGRGGVTRRKREGDGATPAGALRPVQAFYRADHGQRPRCMLPLRPIRARDGWCDDTRDRNYNRAVTLPYPAGCETMRRPDALYDIVVELDWNRKPAVRGRGSAIFLHVARDGFRPTEGCVAIRIADLRRLLPRLSGRTRFVIS</sequence>
<protein>
    <submittedName>
        <fullName evidence="4">L,D-transpeptidase family protein</fullName>
    </submittedName>
</protein>
<dbReference type="EMBL" id="CP157484">
    <property type="protein sequence ID" value="XBO38738.1"/>
    <property type="molecule type" value="Genomic_DNA"/>
</dbReference>
<dbReference type="GO" id="GO:0008360">
    <property type="term" value="P:regulation of cell shape"/>
    <property type="evidence" value="ECO:0007669"/>
    <property type="project" value="UniProtKB-UniRule"/>
</dbReference>
<dbReference type="Pfam" id="PF03734">
    <property type="entry name" value="YkuD"/>
    <property type="match status" value="1"/>
</dbReference>
<comment type="pathway">
    <text evidence="1">Cell wall biogenesis; peptidoglycan biosynthesis.</text>
</comment>
<feature type="active site" description="Nucleophile" evidence="1">
    <location>
        <position position="130"/>
    </location>
</feature>
<accession>A0AAU7JEK2</accession>
<dbReference type="GO" id="GO:0009252">
    <property type="term" value="P:peptidoglycan biosynthetic process"/>
    <property type="evidence" value="ECO:0007669"/>
    <property type="project" value="UniProtKB-KW"/>
</dbReference>
<evidence type="ECO:0000256" key="2">
    <source>
        <dbReference type="SAM" id="MobiDB-lite"/>
    </source>
</evidence>
<feature type="region of interest" description="Disordered" evidence="2">
    <location>
        <begin position="1"/>
        <end position="30"/>
    </location>
</feature>
<evidence type="ECO:0000259" key="3">
    <source>
        <dbReference type="PROSITE" id="PS52029"/>
    </source>
</evidence>
<evidence type="ECO:0000313" key="4">
    <source>
        <dbReference type="EMBL" id="XBO38738.1"/>
    </source>
</evidence>
<keyword evidence="1" id="KW-0133">Cell shape</keyword>
<organism evidence="4">
    <name type="scientific">Alsobacter sp. KACC 23698</name>
    <dbReference type="NCBI Taxonomy" id="3149229"/>
    <lineage>
        <taxon>Bacteria</taxon>
        <taxon>Pseudomonadati</taxon>
        <taxon>Pseudomonadota</taxon>
        <taxon>Alphaproteobacteria</taxon>
        <taxon>Hyphomicrobiales</taxon>
        <taxon>Alsobacteraceae</taxon>
        <taxon>Alsobacter</taxon>
    </lineage>
</organism>
<dbReference type="PANTHER" id="PTHR38589">
    <property type="entry name" value="BLR0621 PROTEIN"/>
    <property type="match status" value="1"/>
</dbReference>
<proteinExistence type="predicted"/>
<keyword evidence="1" id="KW-0573">Peptidoglycan synthesis</keyword>
<dbReference type="AlphaFoldDB" id="A0AAU7JEK2"/>
<dbReference type="PROSITE" id="PS52029">
    <property type="entry name" value="LD_TPASE"/>
    <property type="match status" value="1"/>
</dbReference>
<evidence type="ECO:0000256" key="1">
    <source>
        <dbReference type="PROSITE-ProRule" id="PRU01373"/>
    </source>
</evidence>
<name>A0AAU7JEK2_9HYPH</name>
<dbReference type="InterPro" id="IPR005490">
    <property type="entry name" value="LD_TPept_cat_dom"/>
</dbReference>
<gene>
    <name evidence="4" type="ORF">ABEG18_24090</name>
</gene>
<dbReference type="PANTHER" id="PTHR38589:SF1">
    <property type="entry name" value="BLR0621 PROTEIN"/>
    <property type="match status" value="1"/>
</dbReference>
<dbReference type="GO" id="GO:0071555">
    <property type="term" value="P:cell wall organization"/>
    <property type="evidence" value="ECO:0007669"/>
    <property type="project" value="UniProtKB-UniRule"/>
</dbReference>
<keyword evidence="1" id="KW-0961">Cell wall biogenesis/degradation</keyword>
<feature type="active site" description="Proton donor/acceptor" evidence="1">
    <location>
        <position position="118"/>
    </location>
</feature>
<feature type="domain" description="L,D-TPase catalytic" evidence="3">
    <location>
        <begin position="1"/>
        <end position="154"/>
    </location>
</feature>
<dbReference type="GO" id="GO:0016740">
    <property type="term" value="F:transferase activity"/>
    <property type="evidence" value="ECO:0007669"/>
    <property type="project" value="InterPro"/>
</dbReference>